<evidence type="ECO:0000256" key="5">
    <source>
        <dbReference type="ARBA" id="ARBA00023965"/>
    </source>
</evidence>
<protein>
    <recommendedName>
        <fullName evidence="6">pullulanase</fullName>
        <ecNumber evidence="6">3.2.1.41</ecNumber>
    </recommendedName>
    <alternativeName>
        <fullName evidence="7">Alpha-dextrin endo-1,6-alpha-glucosidase</fullName>
    </alternativeName>
    <alternativeName>
        <fullName evidence="8">Pullulan 6-glucanohydrolase</fullName>
    </alternativeName>
</protein>
<dbReference type="InterPro" id="IPR004193">
    <property type="entry name" value="Glyco_hydro_13_N"/>
</dbReference>
<dbReference type="GO" id="GO:0005975">
    <property type="term" value="P:carbohydrate metabolic process"/>
    <property type="evidence" value="ECO:0007669"/>
    <property type="project" value="InterPro"/>
</dbReference>
<evidence type="ECO:0000256" key="9">
    <source>
        <dbReference type="SAM" id="MobiDB-lite"/>
    </source>
</evidence>
<proteinExistence type="inferred from homology"/>
<comment type="catalytic activity">
    <reaction evidence="5">
        <text>Hydrolysis of (1-&gt;6)-alpha-D-glucosidic linkages in pullulan, amylopectin and glycogen, and in the alpha- and beta-limit dextrins of amylopectin and glycogen.</text>
        <dbReference type="EC" id="3.2.1.41"/>
    </reaction>
</comment>
<dbReference type="Gene3D" id="3.20.20.80">
    <property type="entry name" value="Glycosidases"/>
    <property type="match status" value="1"/>
</dbReference>
<dbReference type="CDD" id="cd02860">
    <property type="entry name" value="E_set_Pullulanase"/>
    <property type="match status" value="1"/>
</dbReference>
<dbReference type="GO" id="GO:0051060">
    <property type="term" value="F:pullulanase activity"/>
    <property type="evidence" value="ECO:0007669"/>
    <property type="project" value="UniProtKB-EC"/>
</dbReference>
<dbReference type="KEGG" id="haby:HLVA_00150"/>
<dbReference type="SMART" id="SM00642">
    <property type="entry name" value="Aamy"/>
    <property type="match status" value="1"/>
</dbReference>
<dbReference type="Gene3D" id="2.60.40.1180">
    <property type="entry name" value="Golgi alpha-mannosidase II"/>
    <property type="match status" value="1"/>
</dbReference>
<feature type="domain" description="Glycosyl hydrolase family 13 catalytic" evidence="10">
    <location>
        <begin position="387"/>
        <end position="822"/>
    </location>
</feature>
<dbReference type="SUPFAM" id="SSF49452">
    <property type="entry name" value="Starch-binding domain-like"/>
    <property type="match status" value="1"/>
</dbReference>
<dbReference type="InterPro" id="IPR013780">
    <property type="entry name" value="Glyco_hydro_b"/>
</dbReference>
<keyword evidence="3" id="KW-0378">Hydrolase</keyword>
<dbReference type="Pfam" id="PF03714">
    <property type="entry name" value="PUD"/>
    <property type="match status" value="1"/>
</dbReference>
<name>A0AAU9D7A0_9FUSO</name>
<dbReference type="SUPFAM" id="SSF51445">
    <property type="entry name" value="(Trans)glycosidases"/>
    <property type="match status" value="1"/>
</dbReference>
<comment type="similarity">
    <text evidence="1">Belongs to the glycosyl hydrolase 13 family.</text>
</comment>
<accession>A0AAU9D7A0</accession>
<dbReference type="EC" id="3.2.1.41" evidence="6"/>
<feature type="compositionally biased region" description="Polar residues" evidence="9">
    <location>
        <begin position="760"/>
        <end position="772"/>
    </location>
</feature>
<evidence type="ECO:0000256" key="7">
    <source>
        <dbReference type="ARBA" id="ARBA00029618"/>
    </source>
</evidence>
<dbReference type="InterPro" id="IPR017853">
    <property type="entry name" value="GH"/>
</dbReference>
<evidence type="ECO:0000256" key="3">
    <source>
        <dbReference type="ARBA" id="ARBA00022801"/>
    </source>
</evidence>
<dbReference type="EMBL" id="AP027059">
    <property type="protein sequence ID" value="BDU49446.1"/>
    <property type="molecule type" value="Genomic_DNA"/>
</dbReference>
<evidence type="ECO:0000256" key="8">
    <source>
        <dbReference type="ARBA" id="ARBA00031076"/>
    </source>
</evidence>
<dbReference type="PROSITE" id="PS51257">
    <property type="entry name" value="PROKAR_LIPOPROTEIN"/>
    <property type="match status" value="1"/>
</dbReference>
<dbReference type="GO" id="GO:0030246">
    <property type="term" value="F:carbohydrate binding"/>
    <property type="evidence" value="ECO:0007669"/>
    <property type="project" value="InterPro"/>
</dbReference>
<dbReference type="PANTHER" id="PTHR43002">
    <property type="entry name" value="GLYCOGEN DEBRANCHING ENZYME"/>
    <property type="match status" value="1"/>
</dbReference>
<evidence type="ECO:0000313" key="12">
    <source>
        <dbReference type="Proteomes" id="UP001321582"/>
    </source>
</evidence>
<dbReference type="InterPro" id="IPR013784">
    <property type="entry name" value="Carb-bd-like_fold"/>
</dbReference>
<dbReference type="CDD" id="cd10315">
    <property type="entry name" value="CBM41_pullulanase"/>
    <property type="match status" value="1"/>
</dbReference>
<dbReference type="RefSeq" id="WP_307904405.1">
    <property type="nucleotide sequence ID" value="NZ_AP027059.1"/>
</dbReference>
<keyword evidence="12" id="KW-1185">Reference proteome</keyword>
<organism evidence="11 12">
    <name type="scientific">Haliovirga abyssi</name>
    <dbReference type="NCBI Taxonomy" id="2996794"/>
    <lineage>
        <taxon>Bacteria</taxon>
        <taxon>Fusobacteriati</taxon>
        <taxon>Fusobacteriota</taxon>
        <taxon>Fusobacteriia</taxon>
        <taxon>Fusobacteriales</taxon>
        <taxon>Haliovirgaceae</taxon>
        <taxon>Haliovirga</taxon>
    </lineage>
</organism>
<gene>
    <name evidence="11" type="ORF">HLVA_00150</name>
</gene>
<keyword evidence="2" id="KW-0732">Signal</keyword>
<evidence type="ECO:0000256" key="6">
    <source>
        <dbReference type="ARBA" id="ARBA00024062"/>
    </source>
</evidence>
<sequence length="1084" mass="120619">MKKNILLLFIVVFSLFGCIEKSNNVEKETKTDTTNLTGNTIRVHYSGDNSWGLHLWGASIKTEKDGVFYIGNTKHDWTTPLNFDKSDSFGVYVDFKILDSSQDLNFIIHKGDVKDSADRDDKNPRKLDVSNGNREFWVIKNESTIYTKLPTITQKIERAEIVNDKTLKCYITLNEDIKLSEIKAYKRDGKEEIITNVLRDGKILTLTLNNASKIVKLEYKENYFYTTISSEALRGDIFYYSGDDLGAKLNSDGTVDLKVWSPLAMEISVNIYDKTDQNKKVAGAIKLNLGDAGVWSVKLNKANTTLDNMDGYFYQYEVKAYYPQEKAVKTKQALDPYAKSMASFDSNSNDKIGKGAFVDINSINAGEKSSSIGNTNLENSVEEIAYETHVRDFTISAEDVPENERGTFKGFSDFTKGLTHLKNLGITDVQFLPVQNYYTVNEKEKSYMPVGNGDKTNYNWGYDPHNYFTVEGWLSSDSEDPYNRIKEYRELVGKLHENGIGVIMDVVYNHTYGWDVFENIAPGCYYRTIEGTISTKSGAGPTVESRNKMVRKLIIDSLKHFVNEYGVDGFRFDLMGFIDTDTMKEIRKEVGDKIILQGEAWNFTDLDKGESPIKGETASYPHNIDLAVFNDTSRDSYSGSTSAEGDNGFVQGNIKLTGKVKAGIIGGITGFDNGGTPLNITENGYDLFADSPKETLNYQSIHDGFTLWDKINLNIKGTKEIRAKYVKQAMAMLFTSEGKIIIQGGDEIGRTKPLALDDANGSNRAHTNSNYDSDGEPDSSGGKLHENSYKSPDYTNMFRWDRMDKEPYASLDEYVQGLVKMRKSIPAFRYENSESIKNGLKFIGEEGFNSGETTGPFSNFSELQDLTLKFINGVPDSVYYVVGEVFSTAGDGGVNGNPATNAFKIVFDSEGKGEITFTKGQISEFNLSGWSDPNNLQVKLVKTPGKWDFVPGGYSGSGNNSIKIGTISNSREVQIDLGVEDDIPGQVPFENNNYIAYELDNSLESGGDTNYTKIIVVHNVGSVTEKISVPEIVNNSNWKVIVDEDDAGILPLDYNENGGRGKTNVKILNGEIDVPANSTSVIAK</sequence>
<reference evidence="11 12" key="1">
    <citation type="submission" date="2022-11" db="EMBL/GenBank/DDBJ databases">
        <title>Haliovirga abyssi gen. nov., sp. nov., a mesophilic fermentative bacterium isolated from the Iheya North hydrothermal field and the proposal of Haliovirgaceae fam. nov.</title>
        <authorList>
            <person name="Miyazaki U."/>
            <person name="Tame A."/>
            <person name="Miyazaki J."/>
            <person name="Takai K."/>
            <person name="Sawayama S."/>
            <person name="Kitajima M."/>
            <person name="Okamoto A."/>
            <person name="Nakagawa S."/>
        </authorList>
    </citation>
    <scope>NUCLEOTIDE SEQUENCE [LARGE SCALE GENOMIC DNA]</scope>
    <source>
        <strain evidence="11 12">IC12</strain>
    </source>
</reference>
<dbReference type="InterPro" id="IPR005323">
    <property type="entry name" value="CBM41_pullulanase"/>
</dbReference>
<dbReference type="CDD" id="cd11341">
    <property type="entry name" value="AmyAc_Pullulanase_LD-like"/>
    <property type="match status" value="1"/>
</dbReference>
<evidence type="ECO:0000256" key="2">
    <source>
        <dbReference type="ARBA" id="ARBA00022729"/>
    </source>
</evidence>
<evidence type="ECO:0000313" key="11">
    <source>
        <dbReference type="EMBL" id="BDU49446.1"/>
    </source>
</evidence>
<evidence type="ECO:0000259" key="10">
    <source>
        <dbReference type="SMART" id="SM00642"/>
    </source>
</evidence>
<dbReference type="Gene3D" id="2.60.40.1110">
    <property type="match status" value="1"/>
</dbReference>
<dbReference type="Gene3D" id="2.60.40.10">
    <property type="entry name" value="Immunoglobulins"/>
    <property type="match status" value="1"/>
</dbReference>
<dbReference type="InterPro" id="IPR006047">
    <property type="entry name" value="GH13_cat_dom"/>
</dbReference>
<evidence type="ECO:0000256" key="4">
    <source>
        <dbReference type="ARBA" id="ARBA00023295"/>
    </source>
</evidence>
<feature type="region of interest" description="Disordered" evidence="9">
    <location>
        <begin position="753"/>
        <end position="790"/>
    </location>
</feature>
<keyword evidence="4" id="KW-0326">Glycosidase</keyword>
<dbReference type="InterPro" id="IPR013783">
    <property type="entry name" value="Ig-like_fold"/>
</dbReference>
<dbReference type="AlphaFoldDB" id="A0AAU9D7A0"/>
<dbReference type="SUPFAM" id="SSF81296">
    <property type="entry name" value="E set domains"/>
    <property type="match status" value="1"/>
</dbReference>
<dbReference type="Proteomes" id="UP001321582">
    <property type="component" value="Chromosome"/>
</dbReference>
<evidence type="ECO:0000256" key="1">
    <source>
        <dbReference type="ARBA" id="ARBA00008061"/>
    </source>
</evidence>
<dbReference type="InterPro" id="IPR014756">
    <property type="entry name" value="Ig_E-set"/>
</dbReference>
<dbReference type="Pfam" id="PF02922">
    <property type="entry name" value="CBM_48"/>
    <property type="match status" value="1"/>
</dbReference>